<evidence type="ECO:0000259" key="3">
    <source>
        <dbReference type="PROSITE" id="PS51371"/>
    </source>
</evidence>
<keyword evidence="5" id="KW-1185">Reference proteome</keyword>
<keyword evidence="1" id="KW-0677">Repeat</keyword>
<reference evidence="4 5" key="1">
    <citation type="submission" date="2021-07" db="EMBL/GenBank/DDBJ databases">
        <title>Paenibacillus radiodurans sp. nov., isolated from the southeastern edge of Tengger Desert.</title>
        <authorList>
            <person name="Zhang G."/>
        </authorList>
    </citation>
    <scope>NUCLEOTIDE SEQUENCE [LARGE SCALE GENOMIC DNA]</scope>
    <source>
        <strain evidence="4 5">CCM 7311</strain>
    </source>
</reference>
<feature type="non-terminal residue" evidence="4">
    <location>
        <position position="1"/>
    </location>
</feature>
<name>A0ABS7CIK9_9BACL</name>
<dbReference type="EMBL" id="JAHZIK010002394">
    <property type="protein sequence ID" value="MBW7460694.1"/>
    <property type="molecule type" value="Genomic_DNA"/>
</dbReference>
<dbReference type="Pfam" id="PF00571">
    <property type="entry name" value="CBS"/>
    <property type="match status" value="1"/>
</dbReference>
<dbReference type="InterPro" id="IPR046342">
    <property type="entry name" value="CBS_dom_sf"/>
</dbReference>
<evidence type="ECO:0000256" key="2">
    <source>
        <dbReference type="PROSITE-ProRule" id="PRU00703"/>
    </source>
</evidence>
<evidence type="ECO:0000313" key="5">
    <source>
        <dbReference type="Proteomes" id="UP001519887"/>
    </source>
</evidence>
<dbReference type="SUPFAM" id="SSF54631">
    <property type="entry name" value="CBS-domain pair"/>
    <property type="match status" value="1"/>
</dbReference>
<accession>A0ABS7CIK9</accession>
<proteinExistence type="predicted"/>
<keyword evidence="2" id="KW-0129">CBS domain</keyword>
<evidence type="ECO:0000313" key="4">
    <source>
        <dbReference type="EMBL" id="MBW7460694.1"/>
    </source>
</evidence>
<dbReference type="Proteomes" id="UP001519887">
    <property type="component" value="Unassembled WGS sequence"/>
</dbReference>
<dbReference type="SMART" id="SM00116">
    <property type="entry name" value="CBS"/>
    <property type="match status" value="1"/>
</dbReference>
<dbReference type="PANTHER" id="PTHR48108:SF6">
    <property type="entry name" value="CBS DOMAIN-CONTAINING PROTEIN CBSX1, CHLOROPLASTIC"/>
    <property type="match status" value="1"/>
</dbReference>
<dbReference type="PROSITE" id="PS51371">
    <property type="entry name" value="CBS"/>
    <property type="match status" value="1"/>
</dbReference>
<dbReference type="PANTHER" id="PTHR48108">
    <property type="entry name" value="CBS DOMAIN-CONTAINING PROTEIN CBSX2, CHLOROPLASTIC"/>
    <property type="match status" value="1"/>
</dbReference>
<organism evidence="4 5">
    <name type="scientific">Paenibacillus sepulcri</name>
    <dbReference type="NCBI Taxonomy" id="359917"/>
    <lineage>
        <taxon>Bacteria</taxon>
        <taxon>Bacillati</taxon>
        <taxon>Bacillota</taxon>
        <taxon>Bacilli</taxon>
        <taxon>Bacillales</taxon>
        <taxon>Paenibacillaceae</taxon>
        <taxon>Paenibacillus</taxon>
    </lineage>
</organism>
<gene>
    <name evidence="4" type="ORF">K0U00_42180</name>
</gene>
<evidence type="ECO:0000256" key="1">
    <source>
        <dbReference type="ARBA" id="ARBA00022737"/>
    </source>
</evidence>
<comment type="caution">
    <text evidence="4">The sequence shown here is derived from an EMBL/GenBank/DDBJ whole genome shotgun (WGS) entry which is preliminary data.</text>
</comment>
<protein>
    <submittedName>
        <fullName evidence="4">CBS domain-containing protein</fullName>
    </submittedName>
</protein>
<dbReference type="InterPro" id="IPR000644">
    <property type="entry name" value="CBS_dom"/>
</dbReference>
<feature type="domain" description="CBS" evidence="3">
    <location>
        <begin position="29"/>
        <end position="86"/>
    </location>
</feature>
<dbReference type="Gene3D" id="3.10.580.10">
    <property type="entry name" value="CBS-domain"/>
    <property type="match status" value="1"/>
</dbReference>
<sequence>RDNRLQGIVSIYRVLDQYGEENKTVSDVMQPVLYSVRTGTPLPAAVELLSRHQLSNLAVVDENNRLAGLITRGSVVRHLADGYLQEAAESPVEEV</sequence>
<dbReference type="InterPro" id="IPR051462">
    <property type="entry name" value="CBS_domain-containing"/>
</dbReference>